<reference evidence="4 5" key="1">
    <citation type="submission" date="2010-04" db="EMBL/GenBank/DDBJ databases">
        <authorList>
            <person name="Qin X."/>
            <person name="Bachman B."/>
            <person name="Battles P."/>
            <person name="Bell A."/>
            <person name="Bess C."/>
            <person name="Bickham C."/>
            <person name="Chaboub L."/>
            <person name="Chen D."/>
            <person name="Coyle M."/>
            <person name="Deiros D.R."/>
            <person name="Dinh H."/>
            <person name="Forbes L."/>
            <person name="Fowler G."/>
            <person name="Francisco L."/>
            <person name="Fu Q."/>
            <person name="Gubbala S."/>
            <person name="Hale W."/>
            <person name="Han Y."/>
            <person name="Hemphill L."/>
            <person name="Highlander S.K."/>
            <person name="Hirani K."/>
            <person name="Hogues M."/>
            <person name="Jackson L."/>
            <person name="Jakkamsetti A."/>
            <person name="Javaid M."/>
            <person name="Jiang H."/>
            <person name="Korchina V."/>
            <person name="Kovar C."/>
            <person name="Lara F."/>
            <person name="Lee S."/>
            <person name="Mata R."/>
            <person name="Mathew T."/>
            <person name="Moen C."/>
            <person name="Morales K."/>
            <person name="Munidasa M."/>
            <person name="Nazareth L."/>
            <person name="Ngo R."/>
            <person name="Nguyen L."/>
            <person name="Okwuonu G."/>
            <person name="Ongeri F."/>
            <person name="Patil S."/>
            <person name="Petrosino J."/>
            <person name="Pham C."/>
            <person name="Pham P."/>
            <person name="Pu L.-L."/>
            <person name="Puazo M."/>
            <person name="Raj R."/>
            <person name="Reid J."/>
            <person name="Rouhana J."/>
            <person name="Saada N."/>
            <person name="Shang Y."/>
            <person name="Simmons D."/>
            <person name="Thornton R."/>
            <person name="Warren J."/>
            <person name="Weissenberger G."/>
            <person name="Zhang J."/>
            <person name="Zhang L."/>
            <person name="Zhou C."/>
            <person name="Zhu D."/>
            <person name="Muzny D."/>
            <person name="Worley K."/>
            <person name="Gibbs R."/>
        </authorList>
    </citation>
    <scope>NUCLEOTIDE SEQUENCE [LARGE SCALE GENOMIC DNA]</scope>
    <source>
        <strain evidence="4 5">ATCC 49957</strain>
    </source>
</reference>
<dbReference type="SMART" id="SM00226">
    <property type="entry name" value="LMWPc"/>
    <property type="match status" value="1"/>
</dbReference>
<dbReference type="PROSITE" id="PS50987">
    <property type="entry name" value="HTH_ARSR_2"/>
    <property type="match status" value="1"/>
</dbReference>
<dbReference type="SUPFAM" id="SSF52788">
    <property type="entry name" value="Phosphotyrosine protein phosphatases I"/>
    <property type="match status" value="1"/>
</dbReference>
<evidence type="ECO:0000256" key="2">
    <source>
        <dbReference type="SAM" id="MobiDB-lite"/>
    </source>
</evidence>
<sequence>MDSDEAAAGFTALGQGTRLELMRSLLAAGPSGLPAGEIAARLGVPASTLSFHLKALEAAGLVAATRHGRSLVYAAQIARLRALLAFLAAACCGGDPARCGDLHRLFDTNGETAVMQKPVFNVLFLCARNSARSIMGEAILNRIGEGRFRAFSAGSAPSGSGPLPEVLSQLKALGHDVSALRSKSWDEFTGVAAPRIDFVIALCDTVAGQLCPDFGETTVTAAWPLPDPAKFTGSATERATLLNELYAALHRRLGIFTNIPFASLDRMALKARLDELADPHATSPRGPAATPPRGPAATAR</sequence>
<accession>D5RPV1</accession>
<comment type="caution">
    <text evidence="4">The sequence shown here is derived from an EMBL/GenBank/DDBJ whole genome shotgun (WGS) entry which is preliminary data.</text>
</comment>
<dbReference type="CDD" id="cd00090">
    <property type="entry name" value="HTH_ARSR"/>
    <property type="match status" value="1"/>
</dbReference>
<organism evidence="4 5">
    <name type="scientific">Pseudoroseomonas cervicalis ATCC 49957</name>
    <dbReference type="NCBI Taxonomy" id="525371"/>
    <lineage>
        <taxon>Bacteria</taxon>
        <taxon>Pseudomonadati</taxon>
        <taxon>Pseudomonadota</taxon>
        <taxon>Alphaproteobacteria</taxon>
        <taxon>Acetobacterales</taxon>
        <taxon>Roseomonadaceae</taxon>
        <taxon>Roseomonas</taxon>
    </lineage>
</organism>
<dbReference type="HOGENOM" id="CLU_081551_0_0_5"/>
<dbReference type="Gene3D" id="3.40.50.2300">
    <property type="match status" value="1"/>
</dbReference>
<dbReference type="SMART" id="SM00418">
    <property type="entry name" value="HTH_ARSR"/>
    <property type="match status" value="1"/>
</dbReference>
<name>D5RPV1_9PROT</name>
<dbReference type="AlphaFoldDB" id="D5RPV1"/>
<dbReference type="OrthoDB" id="9793058at2"/>
<dbReference type="InterPro" id="IPR023485">
    <property type="entry name" value="Ptyr_pPase"/>
</dbReference>
<dbReference type="Gene3D" id="1.10.10.10">
    <property type="entry name" value="Winged helix-like DNA-binding domain superfamily/Winged helix DNA-binding domain"/>
    <property type="match status" value="1"/>
</dbReference>
<evidence type="ECO:0000313" key="4">
    <source>
        <dbReference type="EMBL" id="EFH10666.1"/>
    </source>
</evidence>
<dbReference type="PRINTS" id="PR00778">
    <property type="entry name" value="HTHARSR"/>
</dbReference>
<dbReference type="Proteomes" id="UP000005324">
    <property type="component" value="Unassembled WGS sequence"/>
</dbReference>
<gene>
    <name evidence="4" type="ORF">HMPREF0731_3113</name>
</gene>
<protein>
    <submittedName>
        <fullName evidence="4">Transcriptional regulator, ArsR family</fullName>
    </submittedName>
</protein>
<keyword evidence="5" id="KW-1185">Reference proteome</keyword>
<evidence type="ECO:0000313" key="5">
    <source>
        <dbReference type="Proteomes" id="UP000005324"/>
    </source>
</evidence>
<dbReference type="GO" id="GO:0003700">
    <property type="term" value="F:DNA-binding transcription factor activity"/>
    <property type="evidence" value="ECO:0007669"/>
    <property type="project" value="InterPro"/>
</dbReference>
<dbReference type="GO" id="GO:0046685">
    <property type="term" value="P:response to arsenic-containing substance"/>
    <property type="evidence" value="ECO:0007669"/>
    <property type="project" value="UniProtKB-KW"/>
</dbReference>
<dbReference type="InterPro" id="IPR036388">
    <property type="entry name" value="WH-like_DNA-bd_sf"/>
</dbReference>
<dbReference type="NCBIfam" id="NF033788">
    <property type="entry name" value="HTH_metalloreg"/>
    <property type="match status" value="1"/>
</dbReference>
<dbReference type="Pfam" id="PF01451">
    <property type="entry name" value="LMWPc"/>
    <property type="match status" value="1"/>
</dbReference>
<dbReference type="RefSeq" id="WP_007002143.1">
    <property type="nucleotide sequence ID" value="NZ_GG770777.1"/>
</dbReference>
<evidence type="ECO:0000259" key="3">
    <source>
        <dbReference type="PROSITE" id="PS50987"/>
    </source>
</evidence>
<proteinExistence type="predicted"/>
<dbReference type="CDD" id="cd16345">
    <property type="entry name" value="LMWP_ArsC"/>
    <property type="match status" value="1"/>
</dbReference>
<dbReference type="InterPro" id="IPR036196">
    <property type="entry name" value="Ptyr_pPase_sf"/>
</dbReference>
<evidence type="ECO:0000256" key="1">
    <source>
        <dbReference type="ARBA" id="ARBA00022849"/>
    </source>
</evidence>
<dbReference type="SUPFAM" id="SSF46785">
    <property type="entry name" value="Winged helix' DNA-binding domain"/>
    <property type="match status" value="1"/>
</dbReference>
<dbReference type="InterPro" id="IPR036390">
    <property type="entry name" value="WH_DNA-bd_sf"/>
</dbReference>
<keyword evidence="1" id="KW-0059">Arsenical resistance</keyword>
<dbReference type="EMBL" id="ADVL01000645">
    <property type="protein sequence ID" value="EFH10666.1"/>
    <property type="molecule type" value="Genomic_DNA"/>
</dbReference>
<feature type="region of interest" description="Disordered" evidence="2">
    <location>
        <begin position="278"/>
        <end position="300"/>
    </location>
</feature>
<dbReference type="Pfam" id="PF12840">
    <property type="entry name" value="HTH_20"/>
    <property type="match status" value="1"/>
</dbReference>
<feature type="domain" description="HTH arsR-type" evidence="3">
    <location>
        <begin position="1"/>
        <end position="95"/>
    </location>
</feature>
<dbReference type="PANTHER" id="PTHR43428:SF1">
    <property type="entry name" value="ARSENATE REDUCTASE"/>
    <property type="match status" value="1"/>
</dbReference>
<dbReference type="InterPro" id="IPR011991">
    <property type="entry name" value="ArsR-like_HTH"/>
</dbReference>
<dbReference type="PANTHER" id="PTHR43428">
    <property type="entry name" value="ARSENATE REDUCTASE"/>
    <property type="match status" value="1"/>
</dbReference>
<dbReference type="InterPro" id="IPR001845">
    <property type="entry name" value="HTH_ArsR_DNA-bd_dom"/>
</dbReference>